<proteinExistence type="predicted"/>
<name>A0ABR1FZX5_AURAN</name>
<evidence type="ECO:0000256" key="1">
    <source>
        <dbReference type="SAM" id="SignalP"/>
    </source>
</evidence>
<evidence type="ECO:0000313" key="2">
    <source>
        <dbReference type="EMBL" id="KAK7241636.1"/>
    </source>
</evidence>
<reference evidence="2 3" key="1">
    <citation type="submission" date="2024-03" db="EMBL/GenBank/DDBJ databases">
        <title>Aureococcus anophagefferens CCMP1851 and Kratosvirus quantuckense: Draft genome of a second virus-susceptible host strain in the model system.</title>
        <authorList>
            <person name="Chase E."/>
            <person name="Truchon A.R."/>
            <person name="Schepens W."/>
            <person name="Wilhelm S.W."/>
        </authorList>
    </citation>
    <scope>NUCLEOTIDE SEQUENCE [LARGE SCALE GENOMIC DNA]</scope>
    <source>
        <strain evidence="2 3">CCMP1851</strain>
    </source>
</reference>
<feature type="signal peptide" evidence="1">
    <location>
        <begin position="1"/>
        <end position="22"/>
    </location>
</feature>
<organism evidence="2 3">
    <name type="scientific">Aureococcus anophagefferens</name>
    <name type="common">Harmful bloom alga</name>
    <dbReference type="NCBI Taxonomy" id="44056"/>
    <lineage>
        <taxon>Eukaryota</taxon>
        <taxon>Sar</taxon>
        <taxon>Stramenopiles</taxon>
        <taxon>Ochrophyta</taxon>
        <taxon>Pelagophyceae</taxon>
        <taxon>Pelagomonadales</taxon>
        <taxon>Pelagomonadaceae</taxon>
        <taxon>Aureococcus</taxon>
    </lineage>
</organism>
<protein>
    <submittedName>
        <fullName evidence="2">Uncharacterized protein</fullName>
    </submittedName>
</protein>
<sequence>MGLLPRCALLAVAAAAADVADIADFRNYAAGKLKAGLAQKKLAAAFDGSEAARMRRPKRMLDTIHPYIREAWDTKGRVDPEDWQRALDTPELTPKKDVAAEKAKARAARNEVARVSQAAPDDDDYAGQCADFSHSTGCFSGGWTDDDFMTQMQMYGLSSPTACNTCGFSEDVSELGPLDCMDCAESGAILVVGFSDCTGMCVDEMTMEMATTMIGFGGIDDSACVPYAACYDGDSPVLSAATGGTNTFFLDGDYAHEADDHEGREHGEDDDHHAEDDDALMAASMAAMECMASNCPTFDDFDYYSYSYDSDDNYFDGTCASVSDIVEFAYQCTMGDDSCSACADLIRTYVEDIYEYILTGIGLDCDLSCPAVGVTNVVTGDLTVEGMTLADAEANEAVFIGAIADSVGVQDEYVTVTISAASRRRRLTDTLTVAYTIETPTLEMAEEAAAELGAMSASEIDAAFQAEAADQGVSSEFASVQTTAASTPTASTEGEALDGASAASAFGVVLSAAVGLAALA</sequence>
<keyword evidence="3" id="KW-1185">Reference proteome</keyword>
<feature type="chain" id="PRO_5046811921" evidence="1">
    <location>
        <begin position="23"/>
        <end position="520"/>
    </location>
</feature>
<accession>A0ABR1FZX5</accession>
<comment type="caution">
    <text evidence="2">The sequence shown here is derived from an EMBL/GenBank/DDBJ whole genome shotgun (WGS) entry which is preliminary data.</text>
</comment>
<dbReference type="EMBL" id="JBBJCI010000167">
    <property type="protein sequence ID" value="KAK7241636.1"/>
    <property type="molecule type" value="Genomic_DNA"/>
</dbReference>
<dbReference type="Proteomes" id="UP001363151">
    <property type="component" value="Unassembled WGS sequence"/>
</dbReference>
<keyword evidence="1" id="KW-0732">Signal</keyword>
<evidence type="ECO:0000313" key="3">
    <source>
        <dbReference type="Proteomes" id="UP001363151"/>
    </source>
</evidence>
<gene>
    <name evidence="2" type="ORF">SO694_0028105</name>
</gene>